<accession>A0AC61MXQ4</accession>
<dbReference type="EC" id="2.7.8.7" evidence="1"/>
<protein>
    <submittedName>
        <fullName evidence="1">Holo-ACP synthase</fullName>
        <ecNumber evidence="1">2.7.8.7</ecNumber>
    </submittedName>
</protein>
<name>A0AC61MXQ4_9FIRM</name>
<reference evidence="1" key="1">
    <citation type="submission" date="2021-01" db="EMBL/GenBank/DDBJ databases">
        <title>Complete genome sequence of Clostridiales bacterium R-7.</title>
        <authorList>
            <person name="Mahoney-Kurpe S.C."/>
            <person name="Palevich N."/>
            <person name="Koike S."/>
            <person name="Moon C.D."/>
            <person name="Attwood G.T."/>
        </authorList>
    </citation>
    <scope>NUCLEOTIDE SEQUENCE</scope>
    <source>
        <strain evidence="1">R-7</strain>
    </source>
</reference>
<dbReference type="EMBL" id="CP068393">
    <property type="protein sequence ID" value="QUC67765.1"/>
    <property type="molecule type" value="Genomic_DNA"/>
</dbReference>
<evidence type="ECO:0000313" key="1">
    <source>
        <dbReference type="EMBL" id="QUC67765.1"/>
    </source>
</evidence>
<proteinExistence type="predicted"/>
<sequence length="121" mass="12987">MIKGLGLDLCEISRMDKLLENDRFLNRFFTEAEAGYIRSKGKTAGQTAAGIYAAKEALAKALGTGITFDLKEIEVVHDEAGKPGYRLTGKAAEMSGGDHFLLSVSHDGGISAAVCVREQEH</sequence>
<keyword evidence="2" id="KW-1185">Reference proteome</keyword>
<keyword evidence="1" id="KW-0808">Transferase</keyword>
<evidence type="ECO:0000313" key="2">
    <source>
        <dbReference type="Proteomes" id="UP000682782"/>
    </source>
</evidence>
<gene>
    <name evidence="1" type="primary">acpS</name>
    <name evidence="1" type="ORF">JYE49_03400</name>
</gene>
<dbReference type="Proteomes" id="UP000682782">
    <property type="component" value="Chromosome"/>
</dbReference>
<organism evidence="1 2">
    <name type="scientific">Aristaeella hokkaidonensis</name>
    <dbReference type="NCBI Taxonomy" id="3046382"/>
    <lineage>
        <taxon>Bacteria</taxon>
        <taxon>Bacillati</taxon>
        <taxon>Bacillota</taxon>
        <taxon>Clostridia</taxon>
        <taxon>Eubacteriales</taxon>
        <taxon>Aristaeellaceae</taxon>
        <taxon>Aristaeella</taxon>
    </lineage>
</organism>